<dbReference type="RefSeq" id="XP_018143663.1">
    <property type="nucleotide sequence ID" value="XM_018286874.1"/>
</dbReference>
<dbReference type="KEGG" id="pchm:VFPPC_08112"/>
<dbReference type="Gene3D" id="1.20.90.10">
    <property type="entry name" value="Phospholipase A2 domain"/>
    <property type="match status" value="1"/>
</dbReference>
<evidence type="ECO:0000256" key="1">
    <source>
        <dbReference type="SAM" id="SignalP"/>
    </source>
</evidence>
<evidence type="ECO:0000313" key="2">
    <source>
        <dbReference type="EMBL" id="OAQ66576.1"/>
    </source>
</evidence>
<name>A0A179FLR8_METCM</name>
<dbReference type="GO" id="GO:0004623">
    <property type="term" value="F:phospholipase A2 activity"/>
    <property type="evidence" value="ECO:0007669"/>
    <property type="project" value="InterPro"/>
</dbReference>
<dbReference type="OrthoDB" id="5120271at2759"/>
<feature type="signal peptide" evidence="1">
    <location>
        <begin position="1"/>
        <end position="16"/>
    </location>
</feature>
<dbReference type="Proteomes" id="UP000078397">
    <property type="component" value="Unassembled WGS sequence"/>
</dbReference>
<sequence>MKFNALLLALATTVVAAPTSDVTTLKRQDINTVTDQLLFSVTLPEFETRRNRKDPASLDWSSDGCTSSPDNPFGFPFLPGCHRHDFGYQNYRVQKRFTKPNKAKIDLNFKSDLYFQCKDVAAKTACEKLANVYYEAVKLFGGSDATKRNTAYEQAVEEYNEAVKEAQEQGLLPILDN</sequence>
<comment type="caution">
    <text evidence="2">The sequence shown here is derived from an EMBL/GenBank/DDBJ whole genome shotgun (WGS) entry which is preliminary data.</text>
</comment>
<dbReference type="Pfam" id="PF09056">
    <property type="entry name" value="Phospholip_A2_3"/>
    <property type="match status" value="1"/>
</dbReference>
<reference evidence="2 3" key="1">
    <citation type="journal article" date="2016" name="PLoS Pathog.">
        <title>Biosynthesis of antibiotic leucinostatins in bio-control fungus Purpureocillium lilacinum and their inhibition on phytophthora revealed by genome mining.</title>
        <authorList>
            <person name="Wang G."/>
            <person name="Liu Z."/>
            <person name="Lin R."/>
            <person name="Li E."/>
            <person name="Mao Z."/>
            <person name="Ling J."/>
            <person name="Yang Y."/>
            <person name="Yin W.B."/>
            <person name="Xie B."/>
        </authorList>
    </citation>
    <scope>NUCLEOTIDE SEQUENCE [LARGE SCALE GENOMIC DNA]</scope>
    <source>
        <strain evidence="2">170</strain>
    </source>
</reference>
<dbReference type="PANTHER" id="PTHR40787:SF3">
    <property type="entry name" value="PROTEIN TRANSPORT PROTEIN SEC39"/>
    <property type="match status" value="1"/>
</dbReference>
<feature type="chain" id="PRO_5008101831" evidence="1">
    <location>
        <begin position="17"/>
        <end position="177"/>
    </location>
</feature>
<dbReference type="SUPFAM" id="SSF48619">
    <property type="entry name" value="Phospholipase A2, PLA2"/>
    <property type="match status" value="1"/>
</dbReference>
<dbReference type="InterPro" id="IPR036444">
    <property type="entry name" value="PLipase_A2_dom_sf"/>
</dbReference>
<dbReference type="EMBL" id="LSBJ02000004">
    <property type="protein sequence ID" value="OAQ66576.1"/>
    <property type="molecule type" value="Genomic_DNA"/>
</dbReference>
<organism evidence="2 3">
    <name type="scientific">Pochonia chlamydosporia 170</name>
    <dbReference type="NCBI Taxonomy" id="1380566"/>
    <lineage>
        <taxon>Eukaryota</taxon>
        <taxon>Fungi</taxon>
        <taxon>Dikarya</taxon>
        <taxon>Ascomycota</taxon>
        <taxon>Pezizomycotina</taxon>
        <taxon>Sordariomycetes</taxon>
        <taxon>Hypocreomycetidae</taxon>
        <taxon>Hypocreales</taxon>
        <taxon>Clavicipitaceae</taxon>
        <taxon>Pochonia</taxon>
    </lineage>
</organism>
<dbReference type="AlphaFoldDB" id="A0A179FLR8"/>
<dbReference type="GO" id="GO:0006644">
    <property type="term" value="P:phospholipid metabolic process"/>
    <property type="evidence" value="ECO:0007669"/>
    <property type="project" value="InterPro"/>
</dbReference>
<gene>
    <name evidence="2" type="ORF">VFPPC_08112</name>
</gene>
<dbReference type="GeneID" id="28850868"/>
<keyword evidence="3" id="KW-1185">Reference proteome</keyword>
<keyword evidence="1" id="KW-0732">Signal</keyword>
<evidence type="ECO:0000313" key="3">
    <source>
        <dbReference type="Proteomes" id="UP000078397"/>
    </source>
</evidence>
<accession>A0A179FLR8</accession>
<protein>
    <submittedName>
        <fullName evidence="2">Phospholipase A2</fullName>
    </submittedName>
</protein>
<dbReference type="PANTHER" id="PTHR40787">
    <property type="entry name" value="SECRETED PROTEIN"/>
    <property type="match status" value="1"/>
</dbReference>
<dbReference type="GO" id="GO:0050482">
    <property type="term" value="P:arachidonate secretion"/>
    <property type="evidence" value="ECO:0007669"/>
    <property type="project" value="InterPro"/>
</dbReference>
<dbReference type="InterPro" id="IPR015141">
    <property type="entry name" value="PLipase_A2_prok/fun"/>
</dbReference>
<proteinExistence type="predicted"/>